<dbReference type="Gene3D" id="2.30.110.50">
    <property type="match status" value="1"/>
</dbReference>
<proteinExistence type="inferred from homology"/>
<dbReference type="NCBIfam" id="TIGR03361">
    <property type="entry name" value="VI_Rhs_Vgr"/>
    <property type="match status" value="1"/>
</dbReference>
<sequence>MRVSKLNAHLDVLAFVGEEHLSRPYLYRIEFTCTERDLAATDLLNRWGYFDLYPVPPPPTPKGFTPPVIKPLRSFHGIVTDFKRLSGSNDEARYEITLQPRFALLGRGKQFRIYQYQSVPEIVEQIMRKRHAYLGEEFYFNLVRQYPRREQVMQYDESDLAFIERLLAEVGIWYRITSDDRLHIDVVEFHDDQRHYQRGIKLPCRPPSGLTADGQDAVWNLQTAHQVVEQNINFRAYHHREAYAFLDGEVDHTRGAKGTYGEAYHYAEPYTVLGERYALDEDLQSESGFFYARLHHERYLNDQTRLSGTTSSATLATAQRLEITGGAPKAFEPGAVIVSLRTEAARDRSFIATFQAIPYSETVCFRPALLPKPRMSGTIPARVSHPEVNPPYADLDFEGRYKVRFLFDRDTWQAGRESAWLRLARPYGGDTHGLHFPLQAGTEVAIAFEHGDPDRPYIAHALHDDRHPDPVTARNERRNVLRTPTNNKLRLDDTRGQEHIKLSTEHSGKSQLNLGHLVDAERNKRGEGFELRTDGWGAIRGGKGVFISADEQAKAKGD</sequence>
<organism evidence="4 5">
    <name type="scientific">Pseudomonas frederiksbergensis</name>
    <dbReference type="NCBI Taxonomy" id="104087"/>
    <lineage>
        <taxon>Bacteria</taxon>
        <taxon>Pseudomonadati</taxon>
        <taxon>Pseudomonadota</taxon>
        <taxon>Gammaproteobacteria</taxon>
        <taxon>Pseudomonadales</taxon>
        <taxon>Pseudomonadaceae</taxon>
        <taxon>Pseudomonas</taxon>
    </lineage>
</organism>
<feature type="non-terminal residue" evidence="4">
    <location>
        <position position="558"/>
    </location>
</feature>
<dbReference type="InterPro" id="IPR006533">
    <property type="entry name" value="T6SS_Vgr_RhsGE"/>
</dbReference>
<reference evidence="4 5" key="1">
    <citation type="submission" date="2015-03" db="EMBL/GenBank/DDBJ databases">
        <title>Pseudomonas frederiksbergensis hydrocarbon degrader.</title>
        <authorList>
            <person name="Brown L.M."/>
            <person name="Ruiz O.N."/>
            <person name="Mueller S."/>
            <person name="Gunasekera T.S."/>
        </authorList>
    </citation>
    <scope>NUCLEOTIDE SEQUENCE [LARGE SCALE GENOMIC DNA]</scope>
    <source>
        <strain evidence="4 5">SI8</strain>
    </source>
</reference>
<evidence type="ECO:0000313" key="4">
    <source>
        <dbReference type="EMBL" id="KKK07879.1"/>
    </source>
</evidence>
<dbReference type="InterPro" id="IPR037026">
    <property type="entry name" value="Vgr_OB-fold_dom_sf"/>
</dbReference>
<evidence type="ECO:0000259" key="2">
    <source>
        <dbReference type="Pfam" id="PF04717"/>
    </source>
</evidence>
<dbReference type="AlphaFoldDB" id="A0A0U1PQF4"/>
<dbReference type="InterPro" id="IPR028244">
    <property type="entry name" value="T6SS_Rhs_Vgr_dom"/>
</dbReference>
<feature type="domain" description="Gp5/Type VI secretion system Vgr protein OB-fold" evidence="2">
    <location>
        <begin position="410"/>
        <end position="462"/>
    </location>
</feature>
<dbReference type="Gene3D" id="3.55.50.10">
    <property type="entry name" value="Baseplate protein-like domains"/>
    <property type="match status" value="1"/>
</dbReference>
<name>A0A0U1PQF4_9PSED</name>
<evidence type="ECO:0000259" key="3">
    <source>
        <dbReference type="Pfam" id="PF13296"/>
    </source>
</evidence>
<evidence type="ECO:0000313" key="5">
    <source>
        <dbReference type="Proteomes" id="UP000030949"/>
    </source>
</evidence>
<comment type="similarity">
    <text evidence="1">Belongs to the VgrG protein family.</text>
</comment>
<dbReference type="Gene3D" id="4.10.180.10">
    <property type="match status" value="2"/>
</dbReference>
<dbReference type="SUPFAM" id="SSF69255">
    <property type="entry name" value="gp5 N-terminal domain-like"/>
    <property type="match status" value="1"/>
</dbReference>
<gene>
    <name evidence="4" type="ORF">JZ00_31420</name>
</gene>
<dbReference type="Pfam" id="PF04717">
    <property type="entry name" value="Phage_base_V"/>
    <property type="match status" value="1"/>
</dbReference>
<dbReference type="Gene3D" id="2.40.50.230">
    <property type="entry name" value="Gp5 N-terminal domain"/>
    <property type="match status" value="1"/>
</dbReference>
<dbReference type="SUPFAM" id="SSF69279">
    <property type="entry name" value="Phage tail proteins"/>
    <property type="match status" value="2"/>
</dbReference>
<protein>
    <submittedName>
        <fullName evidence="4">Type IV secretion protein Rhs</fullName>
    </submittedName>
</protein>
<accession>A0A0U1PQF4</accession>
<dbReference type="Pfam" id="PF13296">
    <property type="entry name" value="T6SS_Vgr"/>
    <property type="match status" value="1"/>
</dbReference>
<evidence type="ECO:0000256" key="1">
    <source>
        <dbReference type="ARBA" id="ARBA00005558"/>
    </source>
</evidence>
<dbReference type="NCBIfam" id="TIGR01646">
    <property type="entry name" value="vgr_GE"/>
    <property type="match status" value="1"/>
</dbReference>
<dbReference type="Pfam" id="PF05954">
    <property type="entry name" value="Phage_GPD"/>
    <property type="match status" value="1"/>
</dbReference>
<dbReference type="InterPro" id="IPR017847">
    <property type="entry name" value="T6SS_RhsGE_Vgr_subset"/>
</dbReference>
<feature type="domain" description="Putative type VI secretion system Rhs element associated Vgr" evidence="3">
    <location>
        <begin position="482"/>
        <end position="557"/>
    </location>
</feature>
<dbReference type="InterPro" id="IPR006531">
    <property type="entry name" value="Gp5/Vgr_OB"/>
</dbReference>
<dbReference type="Proteomes" id="UP000030949">
    <property type="component" value="Unassembled WGS sequence"/>
</dbReference>
<comment type="caution">
    <text evidence="4">The sequence shown here is derived from an EMBL/GenBank/DDBJ whole genome shotgun (WGS) entry which is preliminary data.</text>
</comment>
<dbReference type="EMBL" id="JQGJ02000054">
    <property type="protein sequence ID" value="KKK07879.1"/>
    <property type="molecule type" value="Genomic_DNA"/>
</dbReference>